<keyword evidence="2" id="KW-1003">Cell membrane</keyword>
<dbReference type="Pfam" id="PF03412">
    <property type="entry name" value="Peptidase_C39"/>
    <property type="match status" value="1"/>
</dbReference>
<evidence type="ECO:0000256" key="7">
    <source>
        <dbReference type="ARBA" id="ARBA00023136"/>
    </source>
</evidence>
<feature type="domain" description="ABC transmembrane type-1" evidence="10">
    <location>
        <begin position="171"/>
        <end position="450"/>
    </location>
</feature>
<proteinExistence type="predicted"/>
<dbReference type="CDD" id="cd02419">
    <property type="entry name" value="Peptidase_C39C"/>
    <property type="match status" value="1"/>
</dbReference>
<evidence type="ECO:0000259" key="11">
    <source>
        <dbReference type="PROSITE" id="PS50990"/>
    </source>
</evidence>
<dbReference type="Gene3D" id="3.40.50.300">
    <property type="entry name" value="P-loop containing nucleotide triphosphate hydrolases"/>
    <property type="match status" value="1"/>
</dbReference>
<evidence type="ECO:0000256" key="5">
    <source>
        <dbReference type="ARBA" id="ARBA00022840"/>
    </source>
</evidence>
<dbReference type="EMBL" id="JAYFSJ010000009">
    <property type="protein sequence ID" value="MEN7431720.1"/>
    <property type="molecule type" value="Genomic_DNA"/>
</dbReference>
<dbReference type="InterPro" id="IPR039421">
    <property type="entry name" value="Type_1_exporter"/>
</dbReference>
<evidence type="ECO:0000259" key="9">
    <source>
        <dbReference type="PROSITE" id="PS50893"/>
    </source>
</evidence>
<comment type="subcellular location">
    <subcellularLocation>
        <location evidence="1">Cell membrane</location>
        <topology evidence="1">Multi-pass membrane protein</topology>
    </subcellularLocation>
</comment>
<dbReference type="PROSITE" id="PS50893">
    <property type="entry name" value="ABC_TRANSPORTER_2"/>
    <property type="match status" value="1"/>
</dbReference>
<evidence type="ECO:0000259" key="10">
    <source>
        <dbReference type="PROSITE" id="PS50929"/>
    </source>
</evidence>
<dbReference type="InterPro" id="IPR033838">
    <property type="entry name" value="CvaB_peptidase"/>
</dbReference>
<dbReference type="InterPro" id="IPR011527">
    <property type="entry name" value="ABC1_TM_dom"/>
</dbReference>
<dbReference type="Pfam" id="PF00664">
    <property type="entry name" value="ABC_membrane"/>
    <property type="match status" value="1"/>
</dbReference>
<evidence type="ECO:0000313" key="12">
    <source>
        <dbReference type="EMBL" id="MEN7431720.1"/>
    </source>
</evidence>
<dbReference type="SUPFAM" id="SSF90123">
    <property type="entry name" value="ABC transporter transmembrane region"/>
    <property type="match status" value="1"/>
</dbReference>
<dbReference type="InterPro" id="IPR003439">
    <property type="entry name" value="ABC_transporter-like_ATP-bd"/>
</dbReference>
<dbReference type="Gene3D" id="3.90.70.10">
    <property type="entry name" value="Cysteine proteinases"/>
    <property type="match status" value="1"/>
</dbReference>
<evidence type="ECO:0000256" key="1">
    <source>
        <dbReference type="ARBA" id="ARBA00004651"/>
    </source>
</evidence>
<dbReference type="CDD" id="cd18567">
    <property type="entry name" value="ABC_6TM_CvaB_RaxB_like"/>
    <property type="match status" value="1"/>
</dbReference>
<dbReference type="Pfam" id="PF00005">
    <property type="entry name" value="ABC_tran"/>
    <property type="match status" value="1"/>
</dbReference>
<gene>
    <name evidence="12" type="ORF">VA599_13250</name>
</gene>
<evidence type="ECO:0000256" key="4">
    <source>
        <dbReference type="ARBA" id="ARBA00022741"/>
    </source>
</evidence>
<dbReference type="PROSITE" id="PS00211">
    <property type="entry name" value="ABC_TRANSPORTER_1"/>
    <property type="match status" value="1"/>
</dbReference>
<dbReference type="PROSITE" id="PS50990">
    <property type="entry name" value="PEPTIDASE_C39"/>
    <property type="match status" value="1"/>
</dbReference>
<dbReference type="RefSeq" id="WP_346788951.1">
    <property type="nucleotide sequence ID" value="NZ_JAYFSJ010000009.1"/>
</dbReference>
<feature type="transmembrane region" description="Helical" evidence="8">
    <location>
        <begin position="294"/>
        <end position="321"/>
    </location>
</feature>
<dbReference type="Proteomes" id="UP001405405">
    <property type="component" value="Unassembled WGS sequence"/>
</dbReference>
<feature type="domain" description="ABC transporter" evidence="9">
    <location>
        <begin position="486"/>
        <end position="713"/>
    </location>
</feature>
<feature type="transmembrane region" description="Helical" evidence="8">
    <location>
        <begin position="168"/>
        <end position="188"/>
    </location>
</feature>
<evidence type="ECO:0000313" key="13">
    <source>
        <dbReference type="Proteomes" id="UP001405405"/>
    </source>
</evidence>
<feature type="domain" description="Peptidase C39" evidence="11">
    <location>
        <begin position="18"/>
        <end position="137"/>
    </location>
</feature>
<dbReference type="CDD" id="cd03246">
    <property type="entry name" value="ABCC_Protease_Secretion"/>
    <property type="match status" value="1"/>
</dbReference>
<evidence type="ECO:0000256" key="3">
    <source>
        <dbReference type="ARBA" id="ARBA00022692"/>
    </source>
</evidence>
<accession>A0ABV0CKN4</accession>
<dbReference type="InterPro" id="IPR036640">
    <property type="entry name" value="ABC1_TM_sf"/>
</dbReference>
<dbReference type="PANTHER" id="PTHR24221:SF606">
    <property type="entry name" value="COLICIN V SECRETION-PROCESSING ATP-BINDING PROTEIN"/>
    <property type="match status" value="1"/>
</dbReference>
<sequence>MLEALHYGFGRRLPMLLQVEAAECGLACLAMIANFHGYVTDISTLRRRYELSAKGMTLEQLIDFGEVLNFQARPLRLELHELDQLQMPCVLHWDLNHFVVLKSVSAKCAVIHDPAFGVRKLSFNEISKHFTGIALEIYPTPLFEKKEERLDVSLKTLVGNVAGLARSVFQVLALSSALELLTLLAPFFQQWVIDGVIVQSDRDLLKALALGFLLLMVVQILIGSLRSWLVIYFSTQLNMQWMSGVFSKLLKLPISYFEKRHLGDVVSRFGSIQTIRQTLTTTALSSILDGMMAILALCMMLFYSVQLTAITLLALVIYIIIRISTYEPFRLANEEQVMLSAKEQSHFIESIRGIQSIKLFNREGDRRVQWLGLVANTTNRSLATQRMTMLYQLSNGLIFGVEGILVVYFGALLVMDHQFSIGMIFAYGSYKLQFSSRVGNLVDLIFQIRMLKIQRERLADIVLSDPEAGDEIMLGSKMTKFTQPSLELRDVHFRYGEGEPWIVNGVNLIIEAGSSVAITGPSGCGKTTLVKIMLGLLRPSKGEVLIGGVTMSAMGLRAWREQLGAVMQEDQLFAGSIAENITFFSSHIDWEWVESCTKKAAIHHDITSMPMGYQTLIGDMGTFLSGGQKQRILLARALYKKPKLLFLDEATSHLDVNNERLVNEAMEQLPLTKIIIAHRPETIRTAKRVVVMRDGMIWHSEHDQTSDNMAVPIYS</sequence>
<dbReference type="PROSITE" id="PS50929">
    <property type="entry name" value="ABC_TM1F"/>
    <property type="match status" value="1"/>
</dbReference>
<dbReference type="SUPFAM" id="SSF52540">
    <property type="entry name" value="P-loop containing nucleoside triphosphate hydrolases"/>
    <property type="match status" value="1"/>
</dbReference>
<dbReference type="InterPro" id="IPR005074">
    <property type="entry name" value="Peptidase_C39"/>
</dbReference>
<keyword evidence="5" id="KW-0067">ATP-binding</keyword>
<evidence type="ECO:0000256" key="8">
    <source>
        <dbReference type="SAM" id="Phobius"/>
    </source>
</evidence>
<dbReference type="InterPro" id="IPR027417">
    <property type="entry name" value="P-loop_NTPase"/>
</dbReference>
<reference evidence="12 13" key="1">
    <citation type="submission" date="2023-12" db="EMBL/GenBank/DDBJ databases">
        <title>Chromobacterium sp. strain TRC.1.1.SA producing antimicrobial pigment.</title>
        <authorList>
            <person name="Verma N."/>
            <person name="Choksket S."/>
            <person name="Pinnaka A.K."/>
            <person name="Korpole S."/>
        </authorList>
    </citation>
    <scope>NUCLEOTIDE SEQUENCE [LARGE SCALE GENOMIC DNA]</scope>
    <source>
        <strain evidence="12 13">TRC1.1.SA</strain>
    </source>
</reference>
<comment type="caution">
    <text evidence="12">The sequence shown here is derived from an EMBL/GenBank/DDBJ whole genome shotgun (WGS) entry which is preliminary data.</text>
</comment>
<dbReference type="InterPro" id="IPR017871">
    <property type="entry name" value="ABC_transporter-like_CS"/>
</dbReference>
<dbReference type="SMART" id="SM00382">
    <property type="entry name" value="AAA"/>
    <property type="match status" value="1"/>
</dbReference>
<keyword evidence="7 8" id="KW-0472">Membrane</keyword>
<dbReference type="PANTHER" id="PTHR24221">
    <property type="entry name" value="ATP-BINDING CASSETTE SUB-FAMILY B"/>
    <property type="match status" value="1"/>
</dbReference>
<keyword evidence="6 8" id="KW-1133">Transmembrane helix</keyword>
<feature type="transmembrane region" description="Helical" evidence="8">
    <location>
        <begin position="396"/>
        <end position="415"/>
    </location>
</feature>
<feature type="transmembrane region" description="Helical" evidence="8">
    <location>
        <begin position="208"/>
        <end position="233"/>
    </location>
</feature>
<organism evidence="12 13">
    <name type="scientific">Chromobacterium indicum</name>
    <dbReference type="NCBI Taxonomy" id="3110228"/>
    <lineage>
        <taxon>Bacteria</taxon>
        <taxon>Pseudomonadati</taxon>
        <taxon>Pseudomonadota</taxon>
        <taxon>Betaproteobacteria</taxon>
        <taxon>Neisseriales</taxon>
        <taxon>Chromobacteriaceae</taxon>
        <taxon>Chromobacterium</taxon>
    </lineage>
</organism>
<evidence type="ECO:0000256" key="2">
    <source>
        <dbReference type="ARBA" id="ARBA00022475"/>
    </source>
</evidence>
<keyword evidence="3 8" id="KW-0812">Transmembrane</keyword>
<keyword evidence="4" id="KW-0547">Nucleotide-binding</keyword>
<dbReference type="InterPro" id="IPR003593">
    <property type="entry name" value="AAA+_ATPase"/>
</dbReference>
<dbReference type="Gene3D" id="1.20.1560.10">
    <property type="entry name" value="ABC transporter type 1, transmembrane domain"/>
    <property type="match status" value="1"/>
</dbReference>
<evidence type="ECO:0000256" key="6">
    <source>
        <dbReference type="ARBA" id="ARBA00022989"/>
    </source>
</evidence>
<protein>
    <submittedName>
        <fullName evidence="12">Peptidase domain-containing ABC transporter</fullName>
    </submittedName>
</protein>
<keyword evidence="13" id="KW-1185">Reference proteome</keyword>
<name>A0ABV0CKN4_9NEIS</name>